<sequence>MESPPPLTDLRVVELAGLAPGPFCGQLLSSYGASVVRVDRAGVSENQDILTSYKSSIVLDLKNRDSIRLLKDLLDKADILIDPFRPGVLERLGLCPSSVLLVSNPRLIVVRITGFRRDGPYKDMAGHDINYLAVSGLLSMLGSSELPPSPPGNLLADYAGGGLVAFAGVLMALYHRCSTGNGQVVDASMVDGASYIGTIPRLRSKEPTWSGERATNLLDGGCPYYQCYECKDQGKYVSVGALEPQFFANLLQGLGLTTDEILRPNLRREDKRSWPRMRESFASRFREKTRKEWEQIFDNLDACVTPVLEHKEMERAGYEQRPIVHLRASPARPVHAQWEGKRLSPGHGGGELLKTWLGWEQGRDYTVDQATGLFRVVNSKL</sequence>
<dbReference type="InterPro" id="IPR003673">
    <property type="entry name" value="CoA-Trfase_fam_III"/>
</dbReference>
<evidence type="ECO:0000313" key="3">
    <source>
        <dbReference type="Proteomes" id="UP000562682"/>
    </source>
</evidence>
<protein>
    <submittedName>
        <fullName evidence="2">Alpha-methylacyl racemase</fullName>
    </submittedName>
</protein>
<dbReference type="EMBL" id="JAAOAK010000314">
    <property type="protein sequence ID" value="KAF5674578.1"/>
    <property type="molecule type" value="Genomic_DNA"/>
</dbReference>
<dbReference type="InterPro" id="IPR023606">
    <property type="entry name" value="CoA-Trfase_III_dom_1_sf"/>
</dbReference>
<accession>A0A8H5TS96</accession>
<dbReference type="Gene3D" id="3.30.1540.10">
    <property type="entry name" value="formyl-coa transferase, domain 3"/>
    <property type="match status" value="1"/>
</dbReference>
<evidence type="ECO:0000256" key="1">
    <source>
        <dbReference type="ARBA" id="ARBA00008383"/>
    </source>
</evidence>
<dbReference type="SUPFAM" id="SSF89796">
    <property type="entry name" value="CoA-transferase family III (CaiB/BaiF)"/>
    <property type="match status" value="1"/>
</dbReference>
<gene>
    <name evidence="2" type="ORF">FDENT_9972</name>
</gene>
<name>A0A8H5TS96_9HYPO</name>
<dbReference type="Proteomes" id="UP000562682">
    <property type="component" value="Unassembled WGS sequence"/>
</dbReference>
<dbReference type="PANTHER" id="PTHR48228:SF5">
    <property type="entry name" value="ALPHA-METHYLACYL-COA RACEMASE"/>
    <property type="match status" value="1"/>
</dbReference>
<dbReference type="GO" id="GO:0003824">
    <property type="term" value="F:catalytic activity"/>
    <property type="evidence" value="ECO:0007669"/>
    <property type="project" value="InterPro"/>
</dbReference>
<comment type="caution">
    <text evidence="2">The sequence shown here is derived from an EMBL/GenBank/DDBJ whole genome shotgun (WGS) entry which is preliminary data.</text>
</comment>
<dbReference type="InterPro" id="IPR050509">
    <property type="entry name" value="CoA-transferase_III"/>
</dbReference>
<evidence type="ECO:0000313" key="2">
    <source>
        <dbReference type="EMBL" id="KAF5674578.1"/>
    </source>
</evidence>
<organism evidence="2 3">
    <name type="scientific">Fusarium denticulatum</name>
    <dbReference type="NCBI Taxonomy" id="48507"/>
    <lineage>
        <taxon>Eukaryota</taxon>
        <taxon>Fungi</taxon>
        <taxon>Dikarya</taxon>
        <taxon>Ascomycota</taxon>
        <taxon>Pezizomycotina</taxon>
        <taxon>Sordariomycetes</taxon>
        <taxon>Hypocreomycetidae</taxon>
        <taxon>Hypocreales</taxon>
        <taxon>Nectriaceae</taxon>
        <taxon>Fusarium</taxon>
        <taxon>Fusarium fujikuroi species complex</taxon>
    </lineage>
</organism>
<proteinExistence type="inferred from homology"/>
<dbReference type="InterPro" id="IPR044855">
    <property type="entry name" value="CoA-Trfase_III_dom3_sf"/>
</dbReference>
<keyword evidence="3" id="KW-1185">Reference proteome</keyword>
<dbReference type="Gene3D" id="3.40.50.10540">
    <property type="entry name" value="Crotonobetainyl-coa:carnitine coa-transferase, domain 1"/>
    <property type="match status" value="1"/>
</dbReference>
<dbReference type="Pfam" id="PF02515">
    <property type="entry name" value="CoA_transf_3"/>
    <property type="match status" value="1"/>
</dbReference>
<dbReference type="AlphaFoldDB" id="A0A8H5TS96"/>
<reference evidence="2 3" key="1">
    <citation type="submission" date="2020-05" db="EMBL/GenBank/DDBJ databases">
        <title>Identification and distribution of gene clusters putatively required for synthesis of sphingolipid metabolism inhibitors in phylogenetically diverse species of the filamentous fungus Fusarium.</title>
        <authorList>
            <person name="Kim H.-S."/>
            <person name="Busman M."/>
            <person name="Brown D.W."/>
            <person name="Divon H."/>
            <person name="Uhlig S."/>
            <person name="Proctor R.H."/>
        </authorList>
    </citation>
    <scope>NUCLEOTIDE SEQUENCE [LARGE SCALE GENOMIC DNA]</scope>
    <source>
        <strain evidence="2 3">NRRL 25311</strain>
    </source>
</reference>
<dbReference type="PANTHER" id="PTHR48228">
    <property type="entry name" value="SUCCINYL-COA--D-CITRAMALATE COA-TRANSFERASE"/>
    <property type="match status" value="1"/>
</dbReference>
<comment type="similarity">
    <text evidence="1">Belongs to the CoA-transferase III family.</text>
</comment>